<dbReference type="InterPro" id="IPR057564">
    <property type="entry name" value="HEAT_ATR"/>
</dbReference>
<dbReference type="GeneID" id="17324086"/>
<accession>R7QDG4</accession>
<dbReference type="InterPro" id="IPR018936">
    <property type="entry name" value="PI3/4_kinase_CS"/>
</dbReference>
<keyword evidence="7" id="KW-0227">DNA damage</keyword>
<dbReference type="InterPro" id="IPR050517">
    <property type="entry name" value="DDR_Repair_Kinase"/>
</dbReference>
<keyword evidence="18" id="KW-1185">Reference proteome</keyword>
<dbReference type="EC" id="2.7.11.1" evidence="3"/>
<dbReference type="InterPro" id="IPR011009">
    <property type="entry name" value="Kinase-like_dom_sf"/>
</dbReference>
<dbReference type="PhylomeDB" id="R7QDG4"/>
<protein>
    <recommendedName>
        <fullName evidence="12">Serine/threonine-protein kinase ATR</fullName>
        <ecNumber evidence="3">2.7.11.1</ecNumber>
    </recommendedName>
</protein>
<keyword evidence="5" id="KW-0808">Transferase</keyword>
<dbReference type="GO" id="GO:0005694">
    <property type="term" value="C:chromosome"/>
    <property type="evidence" value="ECO:0007669"/>
    <property type="project" value="TreeGrafter"/>
</dbReference>
<dbReference type="SUPFAM" id="SSF48371">
    <property type="entry name" value="ARM repeat"/>
    <property type="match status" value="1"/>
</dbReference>
<comment type="subcellular location">
    <subcellularLocation>
        <location evidence="1">Nucleus</location>
    </subcellularLocation>
</comment>
<dbReference type="PROSITE" id="PS51190">
    <property type="entry name" value="FATC"/>
    <property type="match status" value="1"/>
</dbReference>
<dbReference type="STRING" id="2769.R7QDG4"/>
<dbReference type="SUPFAM" id="SSF56112">
    <property type="entry name" value="Protein kinase-like (PK-like)"/>
    <property type="match status" value="1"/>
</dbReference>
<dbReference type="PROSITE" id="PS50290">
    <property type="entry name" value="PI3_4_KINASE_3"/>
    <property type="match status" value="1"/>
</dbReference>
<feature type="region of interest" description="Disordered" evidence="13">
    <location>
        <begin position="343"/>
        <end position="379"/>
    </location>
</feature>
<dbReference type="InterPro" id="IPR016024">
    <property type="entry name" value="ARM-type_fold"/>
</dbReference>
<evidence type="ECO:0000256" key="7">
    <source>
        <dbReference type="ARBA" id="ARBA00022763"/>
    </source>
</evidence>
<dbReference type="Gene3D" id="3.30.1010.10">
    <property type="entry name" value="Phosphatidylinositol 3-kinase Catalytic Subunit, Chain A, domain 4"/>
    <property type="match status" value="1"/>
</dbReference>
<dbReference type="GO" id="GO:0004674">
    <property type="term" value="F:protein serine/threonine kinase activity"/>
    <property type="evidence" value="ECO:0007669"/>
    <property type="project" value="UniProtKB-KW"/>
</dbReference>
<evidence type="ECO:0000256" key="12">
    <source>
        <dbReference type="ARBA" id="ARBA00024420"/>
    </source>
</evidence>
<dbReference type="PANTHER" id="PTHR11139:SF69">
    <property type="entry name" value="SERINE_THREONINE-PROTEIN KINASE ATR"/>
    <property type="match status" value="1"/>
</dbReference>
<evidence type="ECO:0000256" key="4">
    <source>
        <dbReference type="ARBA" id="ARBA00022527"/>
    </source>
</evidence>
<dbReference type="GO" id="GO:0000723">
    <property type="term" value="P:telomere maintenance"/>
    <property type="evidence" value="ECO:0007669"/>
    <property type="project" value="TreeGrafter"/>
</dbReference>
<evidence type="ECO:0000256" key="11">
    <source>
        <dbReference type="ARBA" id="ARBA00023242"/>
    </source>
</evidence>
<sequence>MPHVSDDPATDSETLLPTVISHLPSLLSNPPLAVAVFQAVRNACLVPRSLPHLSPLLIPLSAVALSSPPLCKDAIATCVALARALVARESSRLVATYIADLVAAAIALVQHELPTPLTDFLPTFFDAARTHASAETEISALDAIKIAPIPVSPRSLEAALRLLAAFVPSHRAFPFLHPHSGSPPESQPNSQPLALNASPAAPAICLWVKIGASARSAVLAFAASHVLLTARCGADVAVASLVVLERAFDAATVCVVPPVVCKRLVAIIPAVLADEGLAAIPTEQADRIRLSLFKVAQLASASGHLPSEVWNVSGIRMAVSHDGEVGELLRSFSKSGIVSSSACDMSGKPRSKGLSLARRPRKRRRITNNPQPMDTEEQFSGVQEALSQSVASLGDGREPVAPVATLIKELGKLGSIYSCVEEPKALQVLRRVAALSADALRYAETPKSAKLPCDTLESWLTFAHSISQIIIDVTSSIKLESTRDLWEGLLLLGSESLRLATSLSVLDQNGTFDKALRNSTRVATARHDCNVLIASVVTVLDCASQALLSNQGNIPIGLLSDLVWRLGERARRERSTVDEELVSGVCERIRSCALQVSSVCKLHEKQSLLKSSFHAIAAMGCQVAPDRVASDLSTLCTLVPEYSTKSPGYAAAALYAISDLICRHVDCDAEHVQTNATGKSEHESLSVFDESKWVVTFPVVSAIVRGTGADELILAAAHCLGILVVHAPLHKIGEASSVLVQTIWHPTSSIARERAIAFLSALLLRHLERQDRGIELHQGSIFSSYASSLRRQNDSWDGIEKVLSLTGESSDVFRLLGIELQNRTQSWSMALQSHNVKDIEKLDIGPLGLILGLRSDAIPMARIKGLAADYLLAAAISELQHWQGSLNSQSEKAAQVPTLPLKAWKRLLNLESNGNGARYSSRARADCDAGTTIGPNLVESRQAVVYGRRPIALQLSRFLSSSLSEWLPFTVCRMLQNDSFTEALRVVLLCPNVEALWKKVPRYAVGPFLRQRDAVGLESLALRVNQSKKDLVDQVCADALARAAMTDLDGFDVRPTGANALILESLGMPLVTIVRKRAGKIVQRIIMDIGGERDLQARRALFSVAQILPISRQGSSTEPNVVGALVSTHFMLVMDAVNRGLFSSKASEKDRMHYLRMLDGVIGLAHERLHVYVPKILATLKMAAELERESPWFHQQTMKAWTNFLLHLGPKRMLPHLGSILAILLPMVSSAEDTLAATLHRLIAEGKRHSFADWAEIVLLLRMAKHPMLKETARQIAGEITSESVHPLETDASIQTDAPVTHNLLMTCESVGKIITKHENGVIEVMAADFLRSLLKKNRKLLDGILRFDRVQGYKKNREIQVIARLLEGLVENLNKTKNEVCQNIIMHCIGEIGAVDPAIVMQFSRAQSNTSASSLRDSHTYSCTVHGLVAFLLDEFLVPSLVRGEKASGSRSLLNRVGLVIQELLRVCGCRADTAARASKAIQPRGSQSPPVDWKRLLVGDTEGENGIFFWECLGGTTRTVAQPYLAEPFDVQHYKGVFGGNSAGDITLACQPVWSKVKAASPAGVVATAQEWRRQIVVQLVDYIGNQSRFGKTLKASRPVLRYDDNVAAYMFPFAITAALDIQRGKRCVEVQEFLVSEIVQVLNECPSPQPVFDILDILRTWREERCKLRGRTFPSRFNTPEMSSAKRRALLEVKTAKERVSDPLSPLVDLDGNEADQLSLLVQARAAYGARSYYRAVMLAEYYIRNLRVKHGYGEWPAFIESLRQGQYQVIEASCGELEALSILQKSFAELEDPESMAGLATLRGKTSLAESVIDAEAAGRLDEALLTYERALASSPRQWELHDGFLRCLMTLGHWETMLSHAEGLVSSANLDEKRLRQSAQALGIDAAWRLGRWDKVADFGKFSADTDRQKPSSGSTAWTLDFNVSFGRMLTSLRNRRTVQMRRAACEARSHLRVPIVRLAREGYSRAYPMLTLLHSLSDIEDTIYACEAMTESSEDTDSRHEVSYTPLISLAGRFAATAPSLKIREPLLSAKRVCYELLHKKSEAAAVDLQLAQLAHEEDNLRAASVYAFNASSKVSIDEVRFEAVLQMARLCHDQGDASGALLMVEKEIHSLQITEQASEKVCGKNAPSPIPGRLCTAYVLAGRWIEEARSEPSEVILSFFEQAAVLGPSREEPFYALGRHYDALLQAGSNTDSNVSLPVIKSAARSSRRALEGGSDPLSGSEYVPMIIKSFAQALCNGNERIYEALPRMMTVWFDYHSAANCPDARLSGGPVETDVKREMKKALESIPVYMWMTAIPQLMSRLLHPRKTVRDELTQLLARIFCAFPDQCTWLILPSSQLKTIDRKKAASAVLNQAVQTRKMGRALAADEDRQEQVRNLKSKIHGAISVVRSFIDICLTLLPKDRRGRSENCAREFTPLRDRLTSSKIANPIIPAVRTLTVQLSSTPGIPHKPFASEPVRIADIEDKALVMSSLMRPRRISLLGSDGRQYRFLAKKETAGDMRKDSRLVEFMTVVNRLLSKDSKSRQKDLELKTYAVLPLTEETGMIEWVNDLDPLRKLVREQHLAIPDLPEVQAIQAKYQNTSDRKKFFRWVLNKFPPVLDKFFLCSFGGDTNPQSWLDARNTWTKSVAVWSMAGYVVGLGDRHGENVLIETTTGRCVHVDFAMLFDKGMALKVPEVVPFRLTPNMVSAMGVAGYEGTFRVVSEMVMGILRKNSDALLGVLETFLYDPLADWGRSDTKGANGTVIASKEAWQTRAAVKAKLTGMVDSSGMPLSIQGQVQRLIHEATSEDNLSKMYLWWSGWV</sequence>
<evidence type="ECO:0000259" key="15">
    <source>
        <dbReference type="PROSITE" id="PS51189"/>
    </source>
</evidence>
<feature type="domain" description="FAT" evidence="15">
    <location>
        <begin position="1725"/>
        <end position="2346"/>
    </location>
</feature>
<evidence type="ECO:0000256" key="10">
    <source>
        <dbReference type="ARBA" id="ARBA00023204"/>
    </source>
</evidence>
<dbReference type="SMART" id="SM01343">
    <property type="entry name" value="FATC"/>
    <property type="match status" value="1"/>
</dbReference>
<dbReference type="Gramene" id="CDF36547">
    <property type="protein sequence ID" value="CDF36547"/>
    <property type="gene ID" value="CHC_T00004892001"/>
</dbReference>
<reference evidence="18" key="1">
    <citation type="journal article" date="2013" name="Proc. Natl. Acad. Sci. U.S.A.">
        <title>Genome structure and metabolic features in the red seaweed Chondrus crispus shed light on evolution of the Archaeplastida.</title>
        <authorList>
            <person name="Collen J."/>
            <person name="Porcel B."/>
            <person name="Carre W."/>
            <person name="Ball S.G."/>
            <person name="Chaparro C."/>
            <person name="Tonon T."/>
            <person name="Barbeyron T."/>
            <person name="Michel G."/>
            <person name="Noel B."/>
            <person name="Valentin K."/>
            <person name="Elias M."/>
            <person name="Artiguenave F."/>
            <person name="Arun A."/>
            <person name="Aury J.M."/>
            <person name="Barbosa-Neto J.F."/>
            <person name="Bothwell J.H."/>
            <person name="Bouget F.Y."/>
            <person name="Brillet L."/>
            <person name="Cabello-Hurtado F."/>
            <person name="Capella-Gutierrez S."/>
            <person name="Charrier B."/>
            <person name="Cladiere L."/>
            <person name="Cock J.M."/>
            <person name="Coelho S.M."/>
            <person name="Colleoni C."/>
            <person name="Czjzek M."/>
            <person name="Da Silva C."/>
            <person name="Delage L."/>
            <person name="Denoeud F."/>
            <person name="Deschamps P."/>
            <person name="Dittami S.M."/>
            <person name="Gabaldon T."/>
            <person name="Gachon C.M."/>
            <person name="Groisillier A."/>
            <person name="Herve C."/>
            <person name="Jabbari K."/>
            <person name="Katinka M."/>
            <person name="Kloareg B."/>
            <person name="Kowalczyk N."/>
            <person name="Labadie K."/>
            <person name="Leblanc C."/>
            <person name="Lopez P.J."/>
            <person name="McLachlan D.H."/>
            <person name="Meslet-Cladiere L."/>
            <person name="Moustafa A."/>
            <person name="Nehr Z."/>
            <person name="Nyvall Collen P."/>
            <person name="Panaud O."/>
            <person name="Partensky F."/>
            <person name="Poulain J."/>
            <person name="Rensing S.A."/>
            <person name="Rousvoal S."/>
            <person name="Samson G."/>
            <person name="Symeonidi A."/>
            <person name="Weissenbach J."/>
            <person name="Zambounis A."/>
            <person name="Wincker P."/>
            <person name="Boyen C."/>
        </authorList>
    </citation>
    <scope>NUCLEOTIDE SEQUENCE [LARGE SCALE GENOMIC DNA]</scope>
    <source>
        <strain evidence="18">cv. Stackhouse</strain>
    </source>
</reference>
<dbReference type="InterPro" id="IPR012993">
    <property type="entry name" value="UME"/>
</dbReference>
<dbReference type="InterPro" id="IPR036940">
    <property type="entry name" value="PI3/4_kinase_cat_sf"/>
</dbReference>
<dbReference type="Pfam" id="PF08064">
    <property type="entry name" value="UME"/>
    <property type="match status" value="1"/>
</dbReference>
<dbReference type="Pfam" id="PF23593">
    <property type="entry name" value="HEAT_ATR"/>
    <property type="match status" value="1"/>
</dbReference>
<dbReference type="Pfam" id="PF02260">
    <property type="entry name" value="FATC"/>
    <property type="match status" value="1"/>
</dbReference>
<gene>
    <name evidence="17" type="ORF">CHC_T00004892001</name>
</gene>
<feature type="domain" description="PI3K/PI4K catalytic" evidence="14">
    <location>
        <begin position="2470"/>
        <end position="2793"/>
    </location>
</feature>
<dbReference type="InterPro" id="IPR000403">
    <property type="entry name" value="PI3/4_kinase_cat_dom"/>
</dbReference>
<keyword evidence="11" id="KW-0539">Nucleus</keyword>
<dbReference type="Proteomes" id="UP000012073">
    <property type="component" value="Unassembled WGS sequence"/>
</dbReference>
<keyword evidence="8" id="KW-0418">Kinase</keyword>
<dbReference type="Pfam" id="PF02259">
    <property type="entry name" value="FAT"/>
    <property type="match status" value="1"/>
</dbReference>
<dbReference type="PANTHER" id="PTHR11139">
    <property type="entry name" value="ATAXIA TELANGIECTASIA MUTATED ATM -RELATED"/>
    <property type="match status" value="1"/>
</dbReference>
<dbReference type="CDD" id="cd00892">
    <property type="entry name" value="PIKKc_ATR"/>
    <property type="match status" value="1"/>
</dbReference>
<evidence type="ECO:0000256" key="8">
    <source>
        <dbReference type="ARBA" id="ARBA00022777"/>
    </source>
</evidence>
<dbReference type="OMA" id="ENCAREF"/>
<dbReference type="EMBL" id="HG001785">
    <property type="protein sequence ID" value="CDF36547.1"/>
    <property type="molecule type" value="Genomic_DNA"/>
</dbReference>
<feature type="compositionally biased region" description="Polar residues" evidence="13">
    <location>
        <begin position="367"/>
        <end position="379"/>
    </location>
</feature>
<evidence type="ECO:0000256" key="13">
    <source>
        <dbReference type="SAM" id="MobiDB-lite"/>
    </source>
</evidence>
<keyword evidence="10" id="KW-0234">DNA repair</keyword>
<dbReference type="InterPro" id="IPR003152">
    <property type="entry name" value="FATC_dom"/>
</dbReference>
<dbReference type="PROSITE" id="PS51189">
    <property type="entry name" value="FAT"/>
    <property type="match status" value="1"/>
</dbReference>
<evidence type="ECO:0000313" key="17">
    <source>
        <dbReference type="EMBL" id="CDF36547.1"/>
    </source>
</evidence>
<evidence type="ECO:0000256" key="9">
    <source>
        <dbReference type="ARBA" id="ARBA00022840"/>
    </source>
</evidence>
<dbReference type="PROSITE" id="PS00916">
    <property type="entry name" value="PI3_4_KINASE_2"/>
    <property type="match status" value="1"/>
</dbReference>
<dbReference type="Gene3D" id="1.10.1070.11">
    <property type="entry name" value="Phosphatidylinositol 3-/4-kinase, catalytic domain"/>
    <property type="match status" value="1"/>
</dbReference>
<evidence type="ECO:0000256" key="1">
    <source>
        <dbReference type="ARBA" id="ARBA00004123"/>
    </source>
</evidence>
<dbReference type="GO" id="GO:0006281">
    <property type="term" value="P:DNA repair"/>
    <property type="evidence" value="ECO:0007669"/>
    <property type="project" value="UniProtKB-KW"/>
</dbReference>
<dbReference type="OrthoDB" id="381190at2759"/>
<evidence type="ECO:0000259" key="14">
    <source>
        <dbReference type="PROSITE" id="PS50290"/>
    </source>
</evidence>
<dbReference type="GO" id="GO:0005524">
    <property type="term" value="F:ATP binding"/>
    <property type="evidence" value="ECO:0007669"/>
    <property type="project" value="UniProtKB-KW"/>
</dbReference>
<organism evidence="17 18">
    <name type="scientific">Chondrus crispus</name>
    <name type="common">Carrageen Irish moss</name>
    <name type="synonym">Polymorpha crispa</name>
    <dbReference type="NCBI Taxonomy" id="2769"/>
    <lineage>
        <taxon>Eukaryota</taxon>
        <taxon>Rhodophyta</taxon>
        <taxon>Florideophyceae</taxon>
        <taxon>Rhodymeniophycidae</taxon>
        <taxon>Gigartinales</taxon>
        <taxon>Gigartinaceae</taxon>
        <taxon>Chondrus</taxon>
    </lineage>
</organism>
<keyword evidence="4" id="KW-0723">Serine/threonine-protein kinase</keyword>
<name>R7QDG4_CHOCR</name>
<evidence type="ECO:0000256" key="2">
    <source>
        <dbReference type="ARBA" id="ARBA00010769"/>
    </source>
</evidence>
<feature type="domain" description="FATC" evidence="16">
    <location>
        <begin position="2777"/>
        <end position="2809"/>
    </location>
</feature>
<evidence type="ECO:0000256" key="3">
    <source>
        <dbReference type="ARBA" id="ARBA00012513"/>
    </source>
</evidence>
<evidence type="ECO:0000313" key="18">
    <source>
        <dbReference type="Proteomes" id="UP000012073"/>
    </source>
</evidence>
<dbReference type="InterPro" id="IPR003151">
    <property type="entry name" value="PIK-rel_kinase_FAT"/>
</dbReference>
<keyword evidence="6" id="KW-0547">Nucleotide-binding</keyword>
<comment type="similarity">
    <text evidence="2">Belongs to the PI3/PI4-kinase family. ATM subfamily.</text>
</comment>
<dbReference type="GO" id="GO:0000077">
    <property type="term" value="P:DNA damage checkpoint signaling"/>
    <property type="evidence" value="ECO:0007669"/>
    <property type="project" value="TreeGrafter"/>
</dbReference>
<dbReference type="KEGG" id="ccp:CHC_T00004892001"/>
<dbReference type="GO" id="GO:0005634">
    <property type="term" value="C:nucleus"/>
    <property type="evidence" value="ECO:0007669"/>
    <property type="project" value="UniProtKB-SubCell"/>
</dbReference>
<dbReference type="InterPro" id="IPR014009">
    <property type="entry name" value="PIK_FAT"/>
</dbReference>
<keyword evidence="9" id="KW-0067">ATP-binding</keyword>
<evidence type="ECO:0000256" key="6">
    <source>
        <dbReference type="ARBA" id="ARBA00022741"/>
    </source>
</evidence>
<proteinExistence type="inferred from homology"/>
<dbReference type="Pfam" id="PF00454">
    <property type="entry name" value="PI3_PI4_kinase"/>
    <property type="match status" value="1"/>
</dbReference>
<evidence type="ECO:0000256" key="5">
    <source>
        <dbReference type="ARBA" id="ARBA00022679"/>
    </source>
</evidence>
<evidence type="ECO:0000259" key="16">
    <source>
        <dbReference type="PROSITE" id="PS51190"/>
    </source>
</evidence>
<dbReference type="SMART" id="SM00146">
    <property type="entry name" value="PI3Kc"/>
    <property type="match status" value="1"/>
</dbReference>
<dbReference type="RefSeq" id="XP_005716366.1">
    <property type="nucleotide sequence ID" value="XM_005716309.1"/>
</dbReference>